<proteinExistence type="predicted"/>
<dbReference type="Proteomes" id="UP000509548">
    <property type="component" value="Chromosome 1"/>
</dbReference>
<reference evidence="1 2" key="1">
    <citation type="journal article" date="2014" name="Genome Announc.">
        <title>Draft Genome Sequence of the Haloacid-Degrading Burkholderia caribensis Strain MBA4.</title>
        <authorList>
            <person name="Pan Y."/>
            <person name="Kong K.F."/>
            <person name="Tsang J.S."/>
        </authorList>
    </citation>
    <scope>NUCLEOTIDE SEQUENCE [LARGE SCALE GENOMIC DNA]</scope>
    <source>
        <strain evidence="1 2">852011</strain>
    </source>
</reference>
<accession>A0A9Q6S1S3</accession>
<organism evidence="1 2">
    <name type="scientific">Paraburkholderia caribensis</name>
    <dbReference type="NCBI Taxonomy" id="75105"/>
    <lineage>
        <taxon>Bacteria</taxon>
        <taxon>Pseudomonadati</taxon>
        <taxon>Pseudomonadota</taxon>
        <taxon>Betaproteobacteria</taxon>
        <taxon>Burkholderiales</taxon>
        <taxon>Burkholderiaceae</taxon>
        <taxon>Paraburkholderia</taxon>
    </lineage>
</organism>
<dbReference type="Gene3D" id="3.40.50.300">
    <property type="entry name" value="P-loop containing nucleotide triphosphate hydrolases"/>
    <property type="match status" value="1"/>
</dbReference>
<gene>
    <name evidence="1" type="ORF">A9O66_13155</name>
</gene>
<dbReference type="SUPFAM" id="SSF52540">
    <property type="entry name" value="P-loop containing nucleoside triphosphate hydrolases"/>
    <property type="match status" value="1"/>
</dbReference>
<evidence type="ECO:0000313" key="1">
    <source>
        <dbReference type="EMBL" id="QLB63250.1"/>
    </source>
</evidence>
<dbReference type="AlphaFoldDB" id="A0A9Q6S1S3"/>
<protein>
    <recommendedName>
        <fullName evidence="3">Sulfotransferase family protein</fullName>
    </recommendedName>
</protein>
<dbReference type="EMBL" id="CP015958">
    <property type="protein sequence ID" value="QLB63250.1"/>
    <property type="molecule type" value="Genomic_DNA"/>
</dbReference>
<dbReference type="Pfam" id="PF13469">
    <property type="entry name" value="Sulfotransfer_3"/>
    <property type="match status" value="1"/>
</dbReference>
<evidence type="ECO:0000313" key="2">
    <source>
        <dbReference type="Proteomes" id="UP000509548"/>
    </source>
</evidence>
<evidence type="ECO:0008006" key="3">
    <source>
        <dbReference type="Google" id="ProtNLM"/>
    </source>
</evidence>
<sequence>MGLDTFDVHTKHYFPSRDAFTTHHAEVLRNELHRIWQYTGFHEVLALKDPMLTPLIPHVAKVLPETRFIVSVRDPRATISSRIEVLKRETQGGVVTDAQIQAFCAEYVHMYGTIANSLPDLEGRLLLVDYRDVVNGAVFEKLAAFDLGNIDAEAIWADTIADPTPSANDPWATSLHGKKPSVASVYRYREVLDDRTEQLIMDACGPVARVLGAI</sequence>
<name>A0A9Q6S1S3_9BURK</name>
<dbReference type="InterPro" id="IPR027417">
    <property type="entry name" value="P-loop_NTPase"/>
</dbReference>